<feature type="domain" description="Soluble ligand binding" evidence="4">
    <location>
        <begin position="119"/>
        <end position="165"/>
    </location>
</feature>
<dbReference type="AlphaFoldDB" id="A0A8J3GDC5"/>
<keyword evidence="1 2" id="KW-0732">Signal</keyword>
<evidence type="ECO:0000313" key="5">
    <source>
        <dbReference type="EMBL" id="GHB94800.1"/>
    </source>
</evidence>
<dbReference type="RefSeq" id="WP_189512106.1">
    <property type="nucleotide sequence ID" value="NZ_BMXG01000004.1"/>
</dbReference>
<comment type="caution">
    <text evidence="5">The sequence shown here is derived from an EMBL/GenBank/DDBJ whole genome shotgun (WGS) entry which is preliminary data.</text>
</comment>
<feature type="chain" id="PRO_5035249134" description="Soluble ligand binding domain-containing protein" evidence="2">
    <location>
        <begin position="28"/>
        <end position="198"/>
    </location>
</feature>
<dbReference type="Gene3D" id="3.30.1950.10">
    <property type="entry name" value="wza like domain"/>
    <property type="match status" value="1"/>
</dbReference>
<dbReference type="GO" id="GO:0015159">
    <property type="term" value="F:polysaccharide transmembrane transporter activity"/>
    <property type="evidence" value="ECO:0007669"/>
    <property type="project" value="InterPro"/>
</dbReference>
<evidence type="ECO:0000313" key="6">
    <source>
        <dbReference type="Proteomes" id="UP000642829"/>
    </source>
</evidence>
<sequence length="198" mass="21249">MNRRPQRFLSAIWAFALVALISVGCQSAGGGGNPTPAAPRSASTLRAGDTLQISLQGIPDPSANDVQIDDEGIVSLPFLGRLTAAGLTPSELATNIRQRYIEQKIYRNVDVSVYVTDRYIYVGGEVAIPGRVVWTPDLTLSKAVQAAGGFSLYAREGAVKLTREQAVYVIDADVALNNPSQDPKLFPGDSIMIERSPF</sequence>
<evidence type="ECO:0000256" key="2">
    <source>
        <dbReference type="SAM" id="SignalP"/>
    </source>
</evidence>
<dbReference type="InterPro" id="IPR003715">
    <property type="entry name" value="Poly_export_N"/>
</dbReference>
<evidence type="ECO:0000259" key="3">
    <source>
        <dbReference type="Pfam" id="PF02563"/>
    </source>
</evidence>
<accession>A0A8J3GDC5</accession>
<organism evidence="5 6">
    <name type="scientific">Cerasicoccus arenae</name>
    <dbReference type="NCBI Taxonomy" id="424488"/>
    <lineage>
        <taxon>Bacteria</taxon>
        <taxon>Pseudomonadati</taxon>
        <taxon>Verrucomicrobiota</taxon>
        <taxon>Opitutia</taxon>
        <taxon>Puniceicoccales</taxon>
        <taxon>Cerasicoccaceae</taxon>
        <taxon>Cerasicoccus</taxon>
    </lineage>
</organism>
<dbReference type="Pfam" id="PF02563">
    <property type="entry name" value="Poly_export"/>
    <property type="match status" value="1"/>
</dbReference>
<name>A0A8J3GDC5_9BACT</name>
<gene>
    <name evidence="5" type="ORF">GCM10007047_07920</name>
</gene>
<dbReference type="Pfam" id="PF10531">
    <property type="entry name" value="SLBB"/>
    <property type="match status" value="1"/>
</dbReference>
<protein>
    <recommendedName>
        <fullName evidence="7">Soluble ligand binding domain-containing protein</fullName>
    </recommendedName>
</protein>
<proteinExistence type="predicted"/>
<keyword evidence="6" id="KW-1185">Reference proteome</keyword>
<evidence type="ECO:0000256" key="1">
    <source>
        <dbReference type="ARBA" id="ARBA00022729"/>
    </source>
</evidence>
<dbReference type="Gene3D" id="3.10.560.10">
    <property type="entry name" value="Outer membrane lipoprotein wza domain like"/>
    <property type="match status" value="1"/>
</dbReference>
<evidence type="ECO:0000259" key="4">
    <source>
        <dbReference type="Pfam" id="PF10531"/>
    </source>
</evidence>
<reference evidence="5" key="2">
    <citation type="submission" date="2020-09" db="EMBL/GenBank/DDBJ databases">
        <authorList>
            <person name="Sun Q."/>
            <person name="Kim S."/>
        </authorList>
    </citation>
    <scope>NUCLEOTIDE SEQUENCE</scope>
    <source>
        <strain evidence="5">KCTC 12870</strain>
    </source>
</reference>
<dbReference type="PANTHER" id="PTHR33619:SF3">
    <property type="entry name" value="POLYSACCHARIDE EXPORT PROTEIN GFCE-RELATED"/>
    <property type="match status" value="1"/>
</dbReference>
<dbReference type="InterPro" id="IPR019554">
    <property type="entry name" value="Soluble_ligand-bd"/>
</dbReference>
<dbReference type="Proteomes" id="UP000642829">
    <property type="component" value="Unassembled WGS sequence"/>
</dbReference>
<reference evidence="5" key="1">
    <citation type="journal article" date="2014" name="Int. J. Syst. Evol. Microbiol.">
        <title>Complete genome sequence of Corynebacterium casei LMG S-19264T (=DSM 44701T), isolated from a smear-ripened cheese.</title>
        <authorList>
            <consortium name="US DOE Joint Genome Institute (JGI-PGF)"/>
            <person name="Walter F."/>
            <person name="Albersmeier A."/>
            <person name="Kalinowski J."/>
            <person name="Ruckert C."/>
        </authorList>
    </citation>
    <scope>NUCLEOTIDE SEQUENCE</scope>
    <source>
        <strain evidence="5">KCTC 12870</strain>
    </source>
</reference>
<dbReference type="PANTHER" id="PTHR33619">
    <property type="entry name" value="POLYSACCHARIDE EXPORT PROTEIN GFCE-RELATED"/>
    <property type="match status" value="1"/>
</dbReference>
<feature type="signal peptide" evidence="2">
    <location>
        <begin position="1"/>
        <end position="27"/>
    </location>
</feature>
<dbReference type="PROSITE" id="PS51257">
    <property type="entry name" value="PROKAR_LIPOPROTEIN"/>
    <property type="match status" value="1"/>
</dbReference>
<evidence type="ECO:0008006" key="7">
    <source>
        <dbReference type="Google" id="ProtNLM"/>
    </source>
</evidence>
<feature type="domain" description="Polysaccharide export protein N-terminal" evidence="3">
    <location>
        <begin position="39"/>
        <end position="115"/>
    </location>
</feature>
<dbReference type="EMBL" id="BMXG01000004">
    <property type="protein sequence ID" value="GHB94800.1"/>
    <property type="molecule type" value="Genomic_DNA"/>
</dbReference>
<dbReference type="InterPro" id="IPR049712">
    <property type="entry name" value="Poly_export"/>
</dbReference>